<comment type="similarity">
    <text evidence="1">Belongs to the short-chain dehydrogenases/reductases (SDR) family.</text>
</comment>
<dbReference type="OrthoDB" id="9804104at2"/>
<dbReference type="KEGG" id="hyj:FHG12_17125"/>
<sequence>MNDSFSLREKVIVVTGGTGILGDSFVNGIVAAGGAVGILGRNAEVAHARADAITRQGGRAVALVADVLQEAELVAARELLLSTFGRIDGLVNGAGGNAPDGVLDPAEDVFKLNIAGMQRVMNLNLWGTIIPTQVFGPALAASGKGSIVNISSMNSKRAITKVLGYNMGKAAVDCYTQWFAVEMANRYGDKLRMNALAPGFFLTEQNRSLLTTPEGGFTPRGELVIRQTPFKRFGQPDELQGALVWLLSDASQFVTGSMVCVDGGFSIFGGV</sequence>
<evidence type="ECO:0000256" key="2">
    <source>
        <dbReference type="ARBA" id="ARBA00023002"/>
    </source>
</evidence>
<dbReference type="Proteomes" id="UP000305398">
    <property type="component" value="Chromosome"/>
</dbReference>
<dbReference type="Gene3D" id="3.40.50.720">
    <property type="entry name" value="NAD(P)-binding Rossmann-like Domain"/>
    <property type="match status" value="1"/>
</dbReference>
<keyword evidence="2" id="KW-0560">Oxidoreductase</keyword>
<dbReference type="EMBL" id="CP040896">
    <property type="protein sequence ID" value="QDA61713.1"/>
    <property type="molecule type" value="Genomic_DNA"/>
</dbReference>
<dbReference type="InterPro" id="IPR036291">
    <property type="entry name" value="NAD(P)-bd_dom_sf"/>
</dbReference>
<evidence type="ECO:0000313" key="3">
    <source>
        <dbReference type="EMBL" id="QDA61713.1"/>
    </source>
</evidence>
<organism evidence="3 4">
    <name type="scientific">Hymenobacter jejuensis</name>
    <dbReference type="NCBI Taxonomy" id="2502781"/>
    <lineage>
        <taxon>Bacteria</taxon>
        <taxon>Pseudomonadati</taxon>
        <taxon>Bacteroidota</taxon>
        <taxon>Cytophagia</taxon>
        <taxon>Cytophagales</taxon>
        <taxon>Hymenobacteraceae</taxon>
        <taxon>Hymenobacter</taxon>
    </lineage>
</organism>
<protein>
    <submittedName>
        <fullName evidence="3">SDR family oxidoreductase</fullName>
    </submittedName>
</protein>
<dbReference type="AlphaFoldDB" id="A0A5B8A501"/>
<dbReference type="RefSeq" id="WP_139516887.1">
    <property type="nucleotide sequence ID" value="NZ_CP040896.1"/>
</dbReference>
<dbReference type="PANTHER" id="PTHR42760">
    <property type="entry name" value="SHORT-CHAIN DEHYDROGENASES/REDUCTASES FAMILY MEMBER"/>
    <property type="match status" value="1"/>
</dbReference>
<evidence type="ECO:0000256" key="1">
    <source>
        <dbReference type="ARBA" id="ARBA00006484"/>
    </source>
</evidence>
<proteinExistence type="inferred from homology"/>
<dbReference type="InterPro" id="IPR020904">
    <property type="entry name" value="Sc_DH/Rdtase_CS"/>
</dbReference>
<dbReference type="SUPFAM" id="SSF51735">
    <property type="entry name" value="NAD(P)-binding Rossmann-fold domains"/>
    <property type="match status" value="1"/>
</dbReference>
<dbReference type="NCBIfam" id="NF006132">
    <property type="entry name" value="PRK08277.1"/>
    <property type="match status" value="1"/>
</dbReference>
<dbReference type="Pfam" id="PF13561">
    <property type="entry name" value="adh_short_C2"/>
    <property type="match status" value="1"/>
</dbReference>
<dbReference type="PRINTS" id="PR00080">
    <property type="entry name" value="SDRFAMILY"/>
</dbReference>
<dbReference type="PRINTS" id="PR00081">
    <property type="entry name" value="GDHRDH"/>
</dbReference>
<gene>
    <name evidence="3" type="ORF">FHG12_17125</name>
</gene>
<dbReference type="PANTHER" id="PTHR42760:SF115">
    <property type="entry name" value="3-OXOACYL-[ACYL-CARRIER-PROTEIN] REDUCTASE FABG"/>
    <property type="match status" value="1"/>
</dbReference>
<dbReference type="InterPro" id="IPR002347">
    <property type="entry name" value="SDR_fam"/>
</dbReference>
<keyword evidence="4" id="KW-1185">Reference proteome</keyword>
<reference evidence="3 4" key="1">
    <citation type="submission" date="2019-06" db="EMBL/GenBank/DDBJ databases">
        <authorList>
            <person name="Srinivasan S."/>
        </authorList>
    </citation>
    <scope>NUCLEOTIDE SEQUENCE [LARGE SCALE GENOMIC DNA]</scope>
    <source>
        <strain evidence="3 4">17J68-5</strain>
    </source>
</reference>
<accession>A0A5B8A501</accession>
<dbReference type="PROSITE" id="PS00061">
    <property type="entry name" value="ADH_SHORT"/>
    <property type="match status" value="1"/>
</dbReference>
<evidence type="ECO:0000313" key="4">
    <source>
        <dbReference type="Proteomes" id="UP000305398"/>
    </source>
</evidence>
<name>A0A5B8A501_9BACT</name>
<dbReference type="GO" id="GO:0016616">
    <property type="term" value="F:oxidoreductase activity, acting on the CH-OH group of donors, NAD or NADP as acceptor"/>
    <property type="evidence" value="ECO:0007669"/>
    <property type="project" value="TreeGrafter"/>
</dbReference>